<keyword evidence="3" id="KW-0804">Transcription</keyword>
<dbReference type="SUPFAM" id="SSF46785">
    <property type="entry name" value="Winged helix' DNA-binding domain"/>
    <property type="match status" value="2"/>
</dbReference>
<gene>
    <name evidence="5" type="ORF">LAL4801_04730</name>
</gene>
<dbReference type="GO" id="GO:0003677">
    <property type="term" value="F:DNA binding"/>
    <property type="evidence" value="ECO:0007669"/>
    <property type="project" value="UniProtKB-KW"/>
</dbReference>
<reference evidence="6" key="1">
    <citation type="submission" date="2015-07" db="EMBL/GenBank/DDBJ databases">
        <authorList>
            <person name="Rodrigo-Torres Lidia"/>
            <person name="Arahal R.David."/>
        </authorList>
    </citation>
    <scope>NUCLEOTIDE SEQUENCE [LARGE SCALE GENOMIC DNA]</scope>
    <source>
        <strain evidence="6">CECT 4801</strain>
    </source>
</reference>
<dbReference type="InterPro" id="IPR036388">
    <property type="entry name" value="WH-like_DNA-bd_sf"/>
</dbReference>
<dbReference type="PANTHER" id="PTHR33204:SF18">
    <property type="entry name" value="TRANSCRIPTIONAL REGULATORY PROTEIN"/>
    <property type="match status" value="1"/>
</dbReference>
<evidence type="ECO:0000313" key="6">
    <source>
        <dbReference type="Proteomes" id="UP000048926"/>
    </source>
</evidence>
<dbReference type="Pfam" id="PF01638">
    <property type="entry name" value="HxlR"/>
    <property type="match status" value="1"/>
</dbReference>
<dbReference type="InterPro" id="IPR002577">
    <property type="entry name" value="HTH_HxlR"/>
</dbReference>
<dbReference type="AlphaFoldDB" id="A0A0M6Y870"/>
<evidence type="ECO:0000259" key="4">
    <source>
        <dbReference type="Pfam" id="PF01638"/>
    </source>
</evidence>
<dbReference type="InterPro" id="IPR036390">
    <property type="entry name" value="WH_DNA-bd_sf"/>
</dbReference>
<accession>A0A0M6Y870</accession>
<evidence type="ECO:0000313" key="5">
    <source>
        <dbReference type="EMBL" id="CTQ46272.1"/>
    </source>
</evidence>
<dbReference type="EMBL" id="CXST01000003">
    <property type="protein sequence ID" value="CTQ46272.1"/>
    <property type="molecule type" value="Genomic_DNA"/>
</dbReference>
<dbReference type="STRING" id="187304.B0E33_13225"/>
<dbReference type="OrthoDB" id="7351781at2"/>
<organism evidence="5 6">
    <name type="scientific">Roseibium aggregatum</name>
    <dbReference type="NCBI Taxonomy" id="187304"/>
    <lineage>
        <taxon>Bacteria</taxon>
        <taxon>Pseudomonadati</taxon>
        <taxon>Pseudomonadota</taxon>
        <taxon>Alphaproteobacteria</taxon>
        <taxon>Hyphomicrobiales</taxon>
        <taxon>Stappiaceae</taxon>
        <taxon>Roseibium</taxon>
    </lineage>
</organism>
<dbReference type="PANTHER" id="PTHR33204">
    <property type="entry name" value="TRANSCRIPTIONAL REGULATOR, MARR FAMILY"/>
    <property type="match status" value="1"/>
</dbReference>
<keyword evidence="6" id="KW-1185">Reference proteome</keyword>
<evidence type="ECO:0000256" key="2">
    <source>
        <dbReference type="ARBA" id="ARBA00023125"/>
    </source>
</evidence>
<evidence type="ECO:0000256" key="1">
    <source>
        <dbReference type="ARBA" id="ARBA00023015"/>
    </source>
</evidence>
<evidence type="ECO:0000256" key="3">
    <source>
        <dbReference type="ARBA" id="ARBA00023163"/>
    </source>
</evidence>
<sequence>MNMQLLVNLTSKAWSLKILAQLHAGVSGRQAPLITATGASRSSFAASLEHLFQLGLLERNPGHGHPLRPEFRLTDKGKVVAAMASRIEEIVPNEDAFSVLRRSWTVPILAVTGAPSRFSAIKSDLGPVTDRALSKSLGVLEEQEWLRRDIDLSQRTPFPIYHAVNAGLKINQAIAAGAR</sequence>
<keyword evidence="2" id="KW-0238">DNA-binding</keyword>
<protein>
    <submittedName>
        <fullName evidence="5">HxlR-like helix-turn-helix</fullName>
    </submittedName>
</protein>
<keyword evidence="1" id="KW-0805">Transcription regulation</keyword>
<proteinExistence type="predicted"/>
<dbReference type="Proteomes" id="UP000048926">
    <property type="component" value="Unassembled WGS sequence"/>
</dbReference>
<dbReference type="Gene3D" id="1.10.10.10">
    <property type="entry name" value="Winged helix-like DNA-binding domain superfamily/Winged helix DNA-binding domain"/>
    <property type="match status" value="2"/>
</dbReference>
<name>A0A0M6Y870_9HYPH</name>
<feature type="domain" description="HTH hxlR-type" evidence="4">
    <location>
        <begin position="11"/>
        <end position="89"/>
    </location>
</feature>